<keyword evidence="1" id="KW-0732">Signal</keyword>
<sequence length="51" mass="5412">DSNMIAPLAALLALLPAWGGAEFSPVVGVLAMPEFNHTPPSRNEATWPRPT</sequence>
<proteinExistence type="predicted"/>
<comment type="caution">
    <text evidence="2">The sequence shown here is derived from an EMBL/GenBank/DDBJ whole genome shotgun (WGS) entry which is preliminary data.</text>
</comment>
<evidence type="ECO:0008006" key="4">
    <source>
        <dbReference type="Google" id="ProtNLM"/>
    </source>
</evidence>
<reference evidence="2" key="1">
    <citation type="submission" date="2023-10" db="EMBL/GenBank/DDBJ databases">
        <authorList>
            <person name="Chen Y."/>
            <person name="Shah S."/>
            <person name="Dougan E. K."/>
            <person name="Thang M."/>
            <person name="Chan C."/>
        </authorList>
    </citation>
    <scope>NUCLEOTIDE SEQUENCE [LARGE SCALE GENOMIC DNA]</scope>
</reference>
<dbReference type="Proteomes" id="UP001189429">
    <property type="component" value="Unassembled WGS sequence"/>
</dbReference>
<feature type="non-terminal residue" evidence="2">
    <location>
        <position position="1"/>
    </location>
</feature>
<gene>
    <name evidence="2" type="ORF">PCOR1329_LOCUS12908</name>
</gene>
<accession>A0ABN9QL47</accession>
<dbReference type="EMBL" id="CAUYUJ010003785">
    <property type="protein sequence ID" value="CAK0806809.1"/>
    <property type="molecule type" value="Genomic_DNA"/>
</dbReference>
<organism evidence="2 3">
    <name type="scientific">Prorocentrum cordatum</name>
    <dbReference type="NCBI Taxonomy" id="2364126"/>
    <lineage>
        <taxon>Eukaryota</taxon>
        <taxon>Sar</taxon>
        <taxon>Alveolata</taxon>
        <taxon>Dinophyceae</taxon>
        <taxon>Prorocentrales</taxon>
        <taxon>Prorocentraceae</taxon>
        <taxon>Prorocentrum</taxon>
    </lineage>
</organism>
<evidence type="ECO:0000313" key="2">
    <source>
        <dbReference type="EMBL" id="CAK0806809.1"/>
    </source>
</evidence>
<protein>
    <recommendedName>
        <fullName evidence="4">Subtilisin</fullName>
    </recommendedName>
</protein>
<evidence type="ECO:0000256" key="1">
    <source>
        <dbReference type="SAM" id="SignalP"/>
    </source>
</evidence>
<feature type="chain" id="PRO_5045667190" description="Subtilisin" evidence="1">
    <location>
        <begin position="22"/>
        <end position="51"/>
    </location>
</feature>
<keyword evidence="3" id="KW-1185">Reference proteome</keyword>
<name>A0ABN9QL47_9DINO</name>
<evidence type="ECO:0000313" key="3">
    <source>
        <dbReference type="Proteomes" id="UP001189429"/>
    </source>
</evidence>
<feature type="signal peptide" evidence="1">
    <location>
        <begin position="1"/>
        <end position="21"/>
    </location>
</feature>